<protein>
    <submittedName>
        <fullName evidence="2">ATP-dependent DNA ligase</fullName>
    </submittedName>
</protein>
<name>A0A6G4X7M6_9ACTN</name>
<gene>
    <name evidence="2" type="ORF">G5C65_35520</name>
</gene>
<dbReference type="Gene3D" id="3.90.920.10">
    <property type="entry name" value="DNA primase, PRIM domain"/>
    <property type="match status" value="1"/>
</dbReference>
<keyword evidence="2" id="KW-0436">Ligase</keyword>
<dbReference type="GO" id="GO:0016874">
    <property type="term" value="F:ligase activity"/>
    <property type="evidence" value="ECO:0007669"/>
    <property type="project" value="UniProtKB-KW"/>
</dbReference>
<sequence length="296" mass="32439">MPHTEIEGRRLSLSNLDKVLYPATGFTKGEAIHYYASVADTLLPHLDGRPLSFLRFPDGVEAERFFTKHVPRGTPDWVTVREITVTSKTPMHQVLLQDRASLVWAANLAALELHTPQWRVEHQGEADRLVLDLDPGEGADILDCRTVADWLRARTAGDGAELLPKTSGSKGLHLLAAIEPLDSLAVSGYAKRLAREAEAALPELAVSRMEKALRGGKVLVDWSQNSAAKTTAAPYTVRANRLPTVSTPVTWDELAAAETAEDLVFVTADLPRRLREQGDLLRPLLEGARARLPRAG</sequence>
<dbReference type="NCBIfam" id="TIGR02778">
    <property type="entry name" value="ligD_pol"/>
    <property type="match status" value="1"/>
</dbReference>
<dbReference type="PANTHER" id="PTHR42705">
    <property type="entry name" value="BIFUNCTIONAL NON-HOMOLOGOUS END JOINING PROTEIN LIGD"/>
    <property type="match status" value="1"/>
</dbReference>
<dbReference type="Pfam" id="PF21686">
    <property type="entry name" value="LigD_Prim-Pol"/>
    <property type="match status" value="1"/>
</dbReference>
<keyword evidence="3" id="KW-1185">Reference proteome</keyword>
<organism evidence="2 3">
    <name type="scientific">Streptomyces boncukensis</name>
    <dbReference type="NCBI Taxonomy" id="2711219"/>
    <lineage>
        <taxon>Bacteria</taxon>
        <taxon>Bacillati</taxon>
        <taxon>Actinomycetota</taxon>
        <taxon>Actinomycetes</taxon>
        <taxon>Kitasatosporales</taxon>
        <taxon>Streptomycetaceae</taxon>
        <taxon>Streptomyces</taxon>
    </lineage>
</organism>
<dbReference type="EMBL" id="JAAKZZ010000781">
    <property type="protein sequence ID" value="NGO73549.1"/>
    <property type="molecule type" value="Genomic_DNA"/>
</dbReference>
<comment type="caution">
    <text evidence="2">The sequence shown here is derived from an EMBL/GenBank/DDBJ whole genome shotgun (WGS) entry which is preliminary data.</text>
</comment>
<dbReference type="PANTHER" id="PTHR42705:SF2">
    <property type="entry name" value="BIFUNCTIONAL NON-HOMOLOGOUS END JOINING PROTEIN LIGD"/>
    <property type="match status" value="1"/>
</dbReference>
<evidence type="ECO:0000313" key="3">
    <source>
        <dbReference type="Proteomes" id="UP000477722"/>
    </source>
</evidence>
<reference evidence="2 3" key="1">
    <citation type="submission" date="2020-02" db="EMBL/GenBank/DDBJ databases">
        <title>Whole-genome analyses of novel actinobacteria.</title>
        <authorList>
            <person name="Sahin N."/>
            <person name="Tatar D."/>
        </authorList>
    </citation>
    <scope>NUCLEOTIDE SEQUENCE [LARGE SCALE GENOMIC DNA]</scope>
    <source>
        <strain evidence="2 3">SB3404</strain>
    </source>
</reference>
<evidence type="ECO:0000313" key="2">
    <source>
        <dbReference type="EMBL" id="NGO73549.1"/>
    </source>
</evidence>
<evidence type="ECO:0000259" key="1">
    <source>
        <dbReference type="Pfam" id="PF21686"/>
    </source>
</evidence>
<dbReference type="InterPro" id="IPR014145">
    <property type="entry name" value="LigD_pol_dom"/>
</dbReference>
<dbReference type="RefSeq" id="WP_165303180.1">
    <property type="nucleotide sequence ID" value="NZ_JAAKZZ010000781.1"/>
</dbReference>
<accession>A0A6G4X7M6</accession>
<dbReference type="InterPro" id="IPR052171">
    <property type="entry name" value="NHEJ_LigD"/>
</dbReference>
<proteinExistence type="predicted"/>
<dbReference type="Proteomes" id="UP000477722">
    <property type="component" value="Unassembled WGS sequence"/>
</dbReference>
<feature type="domain" description="DNA ligase D polymerase" evidence="1">
    <location>
        <begin position="27"/>
        <end position="280"/>
    </location>
</feature>
<dbReference type="AlphaFoldDB" id="A0A6G4X7M6"/>